<dbReference type="EMBL" id="UYRU01069035">
    <property type="protein sequence ID" value="VDN18289.1"/>
    <property type="molecule type" value="Genomic_DNA"/>
</dbReference>
<proteinExistence type="predicted"/>
<dbReference type="Proteomes" id="UP000281553">
    <property type="component" value="Unassembled WGS sequence"/>
</dbReference>
<dbReference type="OrthoDB" id="6260582at2759"/>
<gene>
    <name evidence="1" type="ORF">DILT_LOCUS13149</name>
</gene>
<keyword evidence="2" id="KW-1185">Reference proteome</keyword>
<protein>
    <submittedName>
        <fullName evidence="1">Uncharacterized protein</fullName>
    </submittedName>
</protein>
<accession>A0A3P7PDT3</accession>
<reference evidence="1 2" key="1">
    <citation type="submission" date="2018-11" db="EMBL/GenBank/DDBJ databases">
        <authorList>
            <consortium name="Pathogen Informatics"/>
        </authorList>
    </citation>
    <scope>NUCLEOTIDE SEQUENCE [LARGE SCALE GENOMIC DNA]</scope>
</reference>
<evidence type="ECO:0000313" key="1">
    <source>
        <dbReference type="EMBL" id="VDN18289.1"/>
    </source>
</evidence>
<evidence type="ECO:0000313" key="2">
    <source>
        <dbReference type="Proteomes" id="UP000281553"/>
    </source>
</evidence>
<organism evidence="1 2">
    <name type="scientific">Dibothriocephalus latus</name>
    <name type="common">Fish tapeworm</name>
    <name type="synonym">Diphyllobothrium latum</name>
    <dbReference type="NCBI Taxonomy" id="60516"/>
    <lineage>
        <taxon>Eukaryota</taxon>
        <taxon>Metazoa</taxon>
        <taxon>Spiralia</taxon>
        <taxon>Lophotrochozoa</taxon>
        <taxon>Platyhelminthes</taxon>
        <taxon>Cestoda</taxon>
        <taxon>Eucestoda</taxon>
        <taxon>Diphyllobothriidea</taxon>
        <taxon>Diphyllobothriidae</taxon>
        <taxon>Dibothriocephalus</taxon>
    </lineage>
</organism>
<name>A0A3P7PDT3_DIBLA</name>
<dbReference type="AlphaFoldDB" id="A0A3P7PDT3"/>
<sequence>MEPVGAQPTDKFVLLGRLNWHPRHNVFTVGRLDEEEPGDAMPFFFASTAVDSVGEDENWCPGRSLVICTGPHPNYLTVAAYLCTMQVNLIAVLEVVRAKVMTFFERFLVIQGLFVLPSADTTRINPEESSALVEDSQLLSEHLNIFVRYVGGTSSPSVFTLRYDIAASSEEANSTTSLGSITVCGEVARRAYCSGIFQVGSTLLLELSDSPRDATKPTQLISVTRVAQPFERRLSKCRHLVGLFRYKVLSITEASRLLHSLSSSSCYLSPSGGHFRISLQARAYWSRSDCCWRLIIPLHPNRFQVDAAPSFIASFSFTSGDGDVGLTLESTMAAAGEEKETVCAADPCPQCSLKVAPATQEASQCRSVVLGPDVSASSSSTSTGLSLLAFCKSNASGQEAKSYFVRVLRCWKLRIAFSRAQGKYGGG</sequence>